<feature type="chain" id="PRO_5040494687" evidence="2">
    <location>
        <begin position="26"/>
        <end position="137"/>
    </location>
</feature>
<name>A0A9P6E4V6_9AGAR</name>
<keyword evidence="2" id="KW-0732">Signal</keyword>
<evidence type="ECO:0000256" key="2">
    <source>
        <dbReference type="SAM" id="SignalP"/>
    </source>
</evidence>
<dbReference type="Proteomes" id="UP000807306">
    <property type="component" value="Unassembled WGS sequence"/>
</dbReference>
<gene>
    <name evidence="3" type="ORF">CPB83DRAFT_864307</name>
</gene>
<evidence type="ECO:0000313" key="4">
    <source>
        <dbReference type="Proteomes" id="UP000807306"/>
    </source>
</evidence>
<dbReference type="EMBL" id="MU157941">
    <property type="protein sequence ID" value="KAF9522562.1"/>
    <property type="molecule type" value="Genomic_DNA"/>
</dbReference>
<organism evidence="3 4">
    <name type="scientific">Crepidotus variabilis</name>
    <dbReference type="NCBI Taxonomy" id="179855"/>
    <lineage>
        <taxon>Eukaryota</taxon>
        <taxon>Fungi</taxon>
        <taxon>Dikarya</taxon>
        <taxon>Basidiomycota</taxon>
        <taxon>Agaricomycotina</taxon>
        <taxon>Agaricomycetes</taxon>
        <taxon>Agaricomycetidae</taxon>
        <taxon>Agaricales</taxon>
        <taxon>Agaricineae</taxon>
        <taxon>Crepidotaceae</taxon>
        <taxon>Crepidotus</taxon>
    </lineage>
</organism>
<proteinExistence type="predicted"/>
<feature type="compositionally biased region" description="Basic and acidic residues" evidence="1">
    <location>
        <begin position="104"/>
        <end position="116"/>
    </location>
</feature>
<sequence>MKLELFRNLLTLAIIVTGTSIVAHPLPVPPPPGPQGKAPSKVGGVEKVTAKPVTHLPTIPKSSLKKSSDSYIPPEFRNLNNPKRPGPIFKEPADTAMKNSAKLLDQKKQGAEERAKGIYKAPKKGSTDPIAIPGSKP</sequence>
<keyword evidence="4" id="KW-1185">Reference proteome</keyword>
<evidence type="ECO:0000256" key="1">
    <source>
        <dbReference type="SAM" id="MobiDB-lite"/>
    </source>
</evidence>
<feature type="signal peptide" evidence="2">
    <location>
        <begin position="1"/>
        <end position="25"/>
    </location>
</feature>
<protein>
    <submittedName>
        <fullName evidence="3">Uncharacterized protein</fullName>
    </submittedName>
</protein>
<comment type="caution">
    <text evidence="3">The sequence shown here is derived from an EMBL/GenBank/DDBJ whole genome shotgun (WGS) entry which is preliminary data.</text>
</comment>
<feature type="region of interest" description="Disordered" evidence="1">
    <location>
        <begin position="50"/>
        <end position="137"/>
    </location>
</feature>
<reference evidence="3" key="1">
    <citation type="submission" date="2020-11" db="EMBL/GenBank/DDBJ databases">
        <authorList>
            <consortium name="DOE Joint Genome Institute"/>
            <person name="Ahrendt S."/>
            <person name="Riley R."/>
            <person name="Andreopoulos W."/>
            <person name="Labutti K."/>
            <person name="Pangilinan J."/>
            <person name="Ruiz-Duenas F.J."/>
            <person name="Barrasa J.M."/>
            <person name="Sanchez-Garcia M."/>
            <person name="Camarero S."/>
            <person name="Miyauchi S."/>
            <person name="Serrano A."/>
            <person name="Linde D."/>
            <person name="Babiker R."/>
            <person name="Drula E."/>
            <person name="Ayuso-Fernandez I."/>
            <person name="Pacheco R."/>
            <person name="Padilla G."/>
            <person name="Ferreira P."/>
            <person name="Barriuso J."/>
            <person name="Kellner H."/>
            <person name="Castanera R."/>
            <person name="Alfaro M."/>
            <person name="Ramirez L."/>
            <person name="Pisabarro A.G."/>
            <person name="Kuo A."/>
            <person name="Tritt A."/>
            <person name="Lipzen A."/>
            <person name="He G."/>
            <person name="Yan M."/>
            <person name="Ng V."/>
            <person name="Cullen D."/>
            <person name="Martin F."/>
            <person name="Rosso M.-N."/>
            <person name="Henrissat B."/>
            <person name="Hibbett D."/>
            <person name="Martinez A.T."/>
            <person name="Grigoriev I.V."/>
        </authorList>
    </citation>
    <scope>NUCLEOTIDE SEQUENCE</scope>
    <source>
        <strain evidence="3">CBS 506.95</strain>
    </source>
</reference>
<accession>A0A9P6E4V6</accession>
<dbReference type="AlphaFoldDB" id="A0A9P6E4V6"/>
<evidence type="ECO:0000313" key="3">
    <source>
        <dbReference type="EMBL" id="KAF9522562.1"/>
    </source>
</evidence>